<organism evidence="1 2">
    <name type="scientific">Candidatus Avoscillospira avistercoris</name>
    <dbReference type="NCBI Taxonomy" id="2840707"/>
    <lineage>
        <taxon>Bacteria</taxon>
        <taxon>Bacillati</taxon>
        <taxon>Bacillota</taxon>
        <taxon>Clostridia</taxon>
        <taxon>Eubacteriales</taxon>
        <taxon>Oscillospiraceae</taxon>
        <taxon>Oscillospiraceae incertae sedis</taxon>
        <taxon>Candidatus Avoscillospira</taxon>
    </lineage>
</organism>
<dbReference type="Proteomes" id="UP000886741">
    <property type="component" value="Unassembled WGS sequence"/>
</dbReference>
<proteinExistence type="predicted"/>
<evidence type="ECO:0000313" key="2">
    <source>
        <dbReference type="Proteomes" id="UP000886741"/>
    </source>
</evidence>
<accession>A0A9D1F9H2</accession>
<dbReference type="EMBL" id="DVJJ01000080">
    <property type="protein sequence ID" value="HIS64783.1"/>
    <property type="molecule type" value="Genomic_DNA"/>
</dbReference>
<name>A0A9D1F9H2_9FIRM</name>
<sequence>MSLFPMLGGSVPQPSQTLPLYREIMADPDTGLPVWKNGRPVEVEGAAAVRLWAMTALRTMRYHHAIYSGQFGSELSTLMGQGWSSDIKTAEAPRMVREALLVNPYVSEVSDIVVDFADDELQISATLKTIYGEVRV</sequence>
<reference evidence="1" key="1">
    <citation type="submission" date="2020-10" db="EMBL/GenBank/DDBJ databases">
        <authorList>
            <person name="Gilroy R."/>
        </authorList>
    </citation>
    <scope>NUCLEOTIDE SEQUENCE</scope>
    <source>
        <strain evidence="1">ChiBcec16-1751</strain>
    </source>
</reference>
<reference evidence="1" key="2">
    <citation type="journal article" date="2021" name="PeerJ">
        <title>Extensive microbial diversity within the chicken gut microbiome revealed by metagenomics and culture.</title>
        <authorList>
            <person name="Gilroy R."/>
            <person name="Ravi A."/>
            <person name="Getino M."/>
            <person name="Pursley I."/>
            <person name="Horton D.L."/>
            <person name="Alikhan N.F."/>
            <person name="Baker D."/>
            <person name="Gharbi K."/>
            <person name="Hall N."/>
            <person name="Watson M."/>
            <person name="Adriaenssens E.M."/>
            <person name="Foster-Nyarko E."/>
            <person name="Jarju S."/>
            <person name="Secka A."/>
            <person name="Antonio M."/>
            <person name="Oren A."/>
            <person name="Chaudhuri R.R."/>
            <person name="La Ragione R."/>
            <person name="Hildebrand F."/>
            <person name="Pallen M.J."/>
        </authorList>
    </citation>
    <scope>NUCLEOTIDE SEQUENCE</scope>
    <source>
        <strain evidence="1">ChiBcec16-1751</strain>
    </source>
</reference>
<comment type="caution">
    <text evidence="1">The sequence shown here is derived from an EMBL/GenBank/DDBJ whole genome shotgun (WGS) entry which is preliminary data.</text>
</comment>
<dbReference type="InterPro" id="IPR020288">
    <property type="entry name" value="Sheath_initiator"/>
</dbReference>
<gene>
    <name evidence="1" type="ORF">IAA83_05360</name>
</gene>
<dbReference type="Pfam" id="PF10934">
    <property type="entry name" value="Sheath_initiator"/>
    <property type="match status" value="1"/>
</dbReference>
<dbReference type="AlphaFoldDB" id="A0A9D1F9H2"/>
<evidence type="ECO:0000313" key="1">
    <source>
        <dbReference type="EMBL" id="HIS64783.1"/>
    </source>
</evidence>
<protein>
    <submittedName>
        <fullName evidence="1">DUF2634 domain-containing protein</fullName>
    </submittedName>
</protein>